<gene>
    <name evidence="1" type="ORF">NDU88_002636</name>
</gene>
<evidence type="ECO:0000313" key="2">
    <source>
        <dbReference type="Proteomes" id="UP001066276"/>
    </source>
</evidence>
<organism evidence="1 2">
    <name type="scientific">Pleurodeles waltl</name>
    <name type="common">Iberian ribbed newt</name>
    <dbReference type="NCBI Taxonomy" id="8319"/>
    <lineage>
        <taxon>Eukaryota</taxon>
        <taxon>Metazoa</taxon>
        <taxon>Chordata</taxon>
        <taxon>Craniata</taxon>
        <taxon>Vertebrata</taxon>
        <taxon>Euteleostomi</taxon>
        <taxon>Amphibia</taxon>
        <taxon>Batrachia</taxon>
        <taxon>Caudata</taxon>
        <taxon>Salamandroidea</taxon>
        <taxon>Salamandridae</taxon>
        <taxon>Pleurodelinae</taxon>
        <taxon>Pleurodeles</taxon>
    </lineage>
</organism>
<proteinExistence type="predicted"/>
<comment type="caution">
    <text evidence="1">The sequence shown here is derived from an EMBL/GenBank/DDBJ whole genome shotgun (WGS) entry which is preliminary data.</text>
</comment>
<name>A0AAV7WQR8_PLEWA</name>
<reference evidence="1" key="1">
    <citation type="journal article" date="2022" name="bioRxiv">
        <title>Sequencing and chromosome-scale assembly of the giantPleurodeles waltlgenome.</title>
        <authorList>
            <person name="Brown T."/>
            <person name="Elewa A."/>
            <person name="Iarovenko S."/>
            <person name="Subramanian E."/>
            <person name="Araus A.J."/>
            <person name="Petzold A."/>
            <person name="Susuki M."/>
            <person name="Suzuki K.-i.T."/>
            <person name="Hayashi T."/>
            <person name="Toyoda A."/>
            <person name="Oliveira C."/>
            <person name="Osipova E."/>
            <person name="Leigh N.D."/>
            <person name="Simon A."/>
            <person name="Yun M.H."/>
        </authorList>
    </citation>
    <scope>NUCLEOTIDE SEQUENCE</scope>
    <source>
        <strain evidence="1">20211129_DDA</strain>
        <tissue evidence="1">Liver</tissue>
    </source>
</reference>
<protein>
    <submittedName>
        <fullName evidence="1">Uncharacterized protein</fullName>
    </submittedName>
</protein>
<dbReference type="AlphaFoldDB" id="A0AAV7WQR8"/>
<dbReference type="Proteomes" id="UP001066276">
    <property type="component" value="Chromosome 1_1"/>
</dbReference>
<evidence type="ECO:0000313" key="1">
    <source>
        <dbReference type="EMBL" id="KAJ1215026.1"/>
    </source>
</evidence>
<keyword evidence="2" id="KW-1185">Reference proteome</keyword>
<sequence length="98" mass="10958">MGGPRCFVLGPEEGADSRDRSLRMALADLTAGMKRRDEMGWHWRVEALLGNTMEQYTTLVPLQQSQTQFGGPEDVLNMLVTAEEPSRAELLEAIRAPR</sequence>
<dbReference type="EMBL" id="JANPWB010000001">
    <property type="protein sequence ID" value="KAJ1215026.1"/>
    <property type="molecule type" value="Genomic_DNA"/>
</dbReference>
<accession>A0AAV7WQR8</accession>